<evidence type="ECO:0000313" key="2">
    <source>
        <dbReference type="EnsemblProtists" id="EOD37876"/>
    </source>
</evidence>
<dbReference type="RefSeq" id="XP_005790305.1">
    <property type="nucleotide sequence ID" value="XM_005790248.1"/>
</dbReference>
<reference evidence="3" key="1">
    <citation type="journal article" date="2013" name="Nature">
        <title>Pan genome of the phytoplankton Emiliania underpins its global distribution.</title>
        <authorList>
            <person name="Read B.A."/>
            <person name="Kegel J."/>
            <person name="Klute M.J."/>
            <person name="Kuo A."/>
            <person name="Lefebvre S.C."/>
            <person name="Maumus F."/>
            <person name="Mayer C."/>
            <person name="Miller J."/>
            <person name="Monier A."/>
            <person name="Salamov A."/>
            <person name="Young J."/>
            <person name="Aguilar M."/>
            <person name="Claverie J.M."/>
            <person name="Frickenhaus S."/>
            <person name="Gonzalez K."/>
            <person name="Herman E.K."/>
            <person name="Lin Y.C."/>
            <person name="Napier J."/>
            <person name="Ogata H."/>
            <person name="Sarno A.F."/>
            <person name="Shmutz J."/>
            <person name="Schroeder D."/>
            <person name="de Vargas C."/>
            <person name="Verret F."/>
            <person name="von Dassow P."/>
            <person name="Valentin K."/>
            <person name="Van de Peer Y."/>
            <person name="Wheeler G."/>
            <person name="Dacks J.B."/>
            <person name="Delwiche C.F."/>
            <person name="Dyhrman S.T."/>
            <person name="Glockner G."/>
            <person name="John U."/>
            <person name="Richards T."/>
            <person name="Worden A.Z."/>
            <person name="Zhang X."/>
            <person name="Grigoriev I.V."/>
            <person name="Allen A.E."/>
            <person name="Bidle K."/>
            <person name="Borodovsky M."/>
            <person name="Bowler C."/>
            <person name="Brownlee C."/>
            <person name="Cock J.M."/>
            <person name="Elias M."/>
            <person name="Gladyshev V.N."/>
            <person name="Groth M."/>
            <person name="Guda C."/>
            <person name="Hadaegh A."/>
            <person name="Iglesias-Rodriguez M.D."/>
            <person name="Jenkins J."/>
            <person name="Jones B.M."/>
            <person name="Lawson T."/>
            <person name="Leese F."/>
            <person name="Lindquist E."/>
            <person name="Lobanov A."/>
            <person name="Lomsadze A."/>
            <person name="Malik S.B."/>
            <person name="Marsh M.E."/>
            <person name="Mackinder L."/>
            <person name="Mock T."/>
            <person name="Mueller-Roeber B."/>
            <person name="Pagarete A."/>
            <person name="Parker M."/>
            <person name="Probert I."/>
            <person name="Quesneville H."/>
            <person name="Raines C."/>
            <person name="Rensing S.A."/>
            <person name="Riano-Pachon D.M."/>
            <person name="Richier S."/>
            <person name="Rokitta S."/>
            <person name="Shiraiwa Y."/>
            <person name="Soanes D.M."/>
            <person name="van der Giezen M."/>
            <person name="Wahlund T.M."/>
            <person name="Williams B."/>
            <person name="Wilson W."/>
            <person name="Wolfe G."/>
            <person name="Wurch L.L."/>
        </authorList>
    </citation>
    <scope>NUCLEOTIDE SEQUENCE</scope>
</reference>
<proteinExistence type="predicted"/>
<organism evidence="2 3">
    <name type="scientific">Emiliania huxleyi (strain CCMP1516)</name>
    <dbReference type="NCBI Taxonomy" id="280463"/>
    <lineage>
        <taxon>Eukaryota</taxon>
        <taxon>Haptista</taxon>
        <taxon>Haptophyta</taxon>
        <taxon>Prymnesiophyceae</taxon>
        <taxon>Isochrysidales</taxon>
        <taxon>Noelaerhabdaceae</taxon>
        <taxon>Emiliania</taxon>
    </lineage>
</organism>
<dbReference type="HOGENOM" id="CLU_622021_0_0_1"/>
<evidence type="ECO:0000313" key="3">
    <source>
        <dbReference type="Proteomes" id="UP000013827"/>
    </source>
</evidence>
<protein>
    <submittedName>
        <fullName evidence="2">Uncharacterized protein</fullName>
    </submittedName>
</protein>
<dbReference type="AlphaFoldDB" id="A0A0D3KQ41"/>
<sequence length="441" mass="42829">MVDGGGLPFALGGLLITSSEDGGVHIRVAQHAVASDSLSHSEFTLPPPAAGWRFEAAATVLHHGFGLRLPTLCFRAEGPCRRYGVAILDVRARRLVNFRETAPWAEAAASPSVVGRGAAAAASGPPSPEREESLLLLDGPILCVAVCGGGGGGGGGPGGGDGGPVGGDGGGGGDATGDCNGHGHGHGDGPSPPSSFGSLSWLPACGVVAPGSGSGGAAAGLEPLSLTCAADESLAVRCAGAAAGGEPGAIVLGASGGLVCRLAGADAFAADDVLRCGHAQLVAWGLAGGGCGCVLVSAARCWVEASDHAPRVEADPSAAGRWQHTDAIAAALAGRADAGRAAVEAALATQRAHGLLYAHALRRIASATDRRSGEARGGRGGGGAAAAEEEEEHADIAAAIDTADASPSPLLSEWAAAERLSAVGEAEAPPPPPRATAAAAA</sequence>
<name>A0A0D3KQ41_EMIH1</name>
<dbReference type="KEGG" id="ehx:EMIHUDRAFT_454728"/>
<dbReference type="PaxDb" id="2903-EOD37876"/>
<reference evidence="2" key="2">
    <citation type="submission" date="2024-10" db="UniProtKB">
        <authorList>
            <consortium name="EnsemblProtists"/>
        </authorList>
    </citation>
    <scope>IDENTIFICATION</scope>
</reference>
<accession>A0A0D3KQ41</accession>
<feature type="compositionally biased region" description="Basic and acidic residues" evidence="1">
    <location>
        <begin position="368"/>
        <end position="377"/>
    </location>
</feature>
<dbReference type="Proteomes" id="UP000013827">
    <property type="component" value="Unassembled WGS sequence"/>
</dbReference>
<keyword evidence="3" id="KW-1185">Reference proteome</keyword>
<dbReference type="GeneID" id="17283146"/>
<evidence type="ECO:0000256" key="1">
    <source>
        <dbReference type="SAM" id="MobiDB-lite"/>
    </source>
</evidence>
<feature type="region of interest" description="Disordered" evidence="1">
    <location>
        <begin position="156"/>
        <end position="194"/>
    </location>
</feature>
<feature type="compositionally biased region" description="Gly residues" evidence="1">
    <location>
        <begin position="156"/>
        <end position="175"/>
    </location>
</feature>
<dbReference type="EnsemblProtists" id="EOD37876">
    <property type="protein sequence ID" value="EOD37876"/>
    <property type="gene ID" value="EMIHUDRAFT_454728"/>
</dbReference>
<feature type="region of interest" description="Disordered" evidence="1">
    <location>
        <begin position="368"/>
        <end position="404"/>
    </location>
</feature>
<feature type="region of interest" description="Disordered" evidence="1">
    <location>
        <begin position="421"/>
        <end position="441"/>
    </location>
</feature>